<evidence type="ECO:0000256" key="6">
    <source>
        <dbReference type="ARBA" id="ARBA00023242"/>
    </source>
</evidence>
<dbReference type="PANTHER" id="PTHR36206:SF10">
    <property type="entry name" value="ZN(II)2CYS6 TRANSCRIPTION FACTOR (EUROFUNG)"/>
    <property type="match status" value="1"/>
</dbReference>
<organism evidence="7 8">
    <name type="scientific">Fonsecaea pedrosoi CBS 271.37</name>
    <dbReference type="NCBI Taxonomy" id="1442368"/>
    <lineage>
        <taxon>Eukaryota</taxon>
        <taxon>Fungi</taxon>
        <taxon>Dikarya</taxon>
        <taxon>Ascomycota</taxon>
        <taxon>Pezizomycotina</taxon>
        <taxon>Eurotiomycetes</taxon>
        <taxon>Chaetothyriomycetidae</taxon>
        <taxon>Chaetothyriales</taxon>
        <taxon>Herpotrichiellaceae</taxon>
        <taxon>Fonsecaea</taxon>
    </lineage>
</organism>
<evidence type="ECO:0000256" key="4">
    <source>
        <dbReference type="ARBA" id="ARBA00023125"/>
    </source>
</evidence>
<dbReference type="HOGENOM" id="CLU_011409_13_3_1"/>
<dbReference type="STRING" id="1442368.A0A0D2DUJ8"/>
<evidence type="ECO:0000256" key="3">
    <source>
        <dbReference type="ARBA" id="ARBA00023015"/>
    </source>
</evidence>
<evidence type="ECO:0000313" key="7">
    <source>
        <dbReference type="EMBL" id="KIW81441.1"/>
    </source>
</evidence>
<dbReference type="RefSeq" id="XP_013285249.1">
    <property type="nucleotide sequence ID" value="XM_013429795.1"/>
</dbReference>
<proteinExistence type="predicted"/>
<dbReference type="InterPro" id="IPR052360">
    <property type="entry name" value="Transcr_Regulatory_Proteins"/>
</dbReference>
<dbReference type="EMBL" id="KN846971">
    <property type="protein sequence ID" value="KIW81441.1"/>
    <property type="molecule type" value="Genomic_DNA"/>
</dbReference>
<keyword evidence="1" id="KW-0479">Metal-binding</keyword>
<dbReference type="Proteomes" id="UP000053029">
    <property type="component" value="Unassembled WGS sequence"/>
</dbReference>
<evidence type="ECO:0000256" key="2">
    <source>
        <dbReference type="ARBA" id="ARBA00022833"/>
    </source>
</evidence>
<sequence length="460" mass="52068">MSSVTKQNQPADTTVLGMALSTLPHDEKPRGLGLFCLDAFRSHVIGALFDDPSRRLEHLILQALHQESCVRHAAAALTIHQLQISSRWPAGSDGDGVTTFGLRSYGLSIRDLRRLLLRQPDRHAAEVALVCALLGICYELAQGAYNEARLHLENGLRVCSSLAVDEDIFHAFARLDVQGSTFIEGWVPRLTPLLPTNTITAADDNYDRDVVRFESLETAQRHLYACLSRLWSFLRGTLDNSHRYWNPDDRPPQIASQSRDLGAHLRRWGLSYDEFVKRLDSFPNTYAQTYSNLLRIHHLTAKVYLATALCPNELCYDDHDDSFRLIISLSRSLLNHRRSDATPALFSLGLGIVQPLFFTATRCRNLGVRDEAMELLSSIPWTEGVWNAPAMTKIAAVIKDLEERDLDRAFLEQHRIPEAKRVHSTGTDLDPRRRSSEVHCALRPSGQTGAWEHHFFQVYW</sequence>
<reference evidence="7 8" key="1">
    <citation type="submission" date="2015-01" db="EMBL/GenBank/DDBJ databases">
        <title>The Genome Sequence of Fonsecaea pedrosoi CBS 271.37.</title>
        <authorList>
            <consortium name="The Broad Institute Genomics Platform"/>
            <person name="Cuomo C."/>
            <person name="de Hoog S."/>
            <person name="Gorbushina A."/>
            <person name="Stielow B."/>
            <person name="Teixiera M."/>
            <person name="Abouelleil A."/>
            <person name="Chapman S.B."/>
            <person name="Priest M."/>
            <person name="Young S.K."/>
            <person name="Wortman J."/>
            <person name="Nusbaum C."/>
            <person name="Birren B."/>
        </authorList>
    </citation>
    <scope>NUCLEOTIDE SEQUENCE [LARGE SCALE GENOMIC DNA]</scope>
    <source>
        <strain evidence="7 8">CBS 271.37</strain>
    </source>
</reference>
<dbReference type="AlphaFoldDB" id="A0A0D2DUJ8"/>
<dbReference type="GO" id="GO:0003677">
    <property type="term" value="F:DNA binding"/>
    <property type="evidence" value="ECO:0007669"/>
    <property type="project" value="UniProtKB-KW"/>
</dbReference>
<evidence type="ECO:0000256" key="5">
    <source>
        <dbReference type="ARBA" id="ARBA00023163"/>
    </source>
</evidence>
<dbReference type="OrthoDB" id="2593732at2759"/>
<gene>
    <name evidence="7" type="ORF">Z517_04466</name>
</gene>
<accession>A0A0D2DUJ8</accession>
<dbReference type="GO" id="GO:0046872">
    <property type="term" value="F:metal ion binding"/>
    <property type="evidence" value="ECO:0007669"/>
    <property type="project" value="UniProtKB-KW"/>
</dbReference>
<protein>
    <submittedName>
        <fullName evidence="7">Uncharacterized protein</fullName>
    </submittedName>
</protein>
<dbReference type="Pfam" id="PF11951">
    <property type="entry name" value="Fungal_trans_2"/>
    <property type="match status" value="1"/>
</dbReference>
<keyword evidence="4" id="KW-0238">DNA-binding</keyword>
<dbReference type="GeneID" id="25303956"/>
<keyword evidence="3" id="KW-0805">Transcription regulation</keyword>
<evidence type="ECO:0000256" key="1">
    <source>
        <dbReference type="ARBA" id="ARBA00022723"/>
    </source>
</evidence>
<evidence type="ECO:0000313" key="8">
    <source>
        <dbReference type="Proteomes" id="UP000053029"/>
    </source>
</evidence>
<dbReference type="PANTHER" id="PTHR36206">
    <property type="entry name" value="ASPERCRYPTIN BIOSYNTHESIS CLUSTER-SPECIFIC TRANSCRIPTION REGULATOR ATNN-RELATED"/>
    <property type="match status" value="1"/>
</dbReference>
<name>A0A0D2DUJ8_9EURO</name>
<dbReference type="VEuPathDB" id="FungiDB:Z517_04466"/>
<dbReference type="InterPro" id="IPR021858">
    <property type="entry name" value="Fun_TF"/>
</dbReference>
<keyword evidence="5" id="KW-0804">Transcription</keyword>
<keyword evidence="6" id="KW-0539">Nucleus</keyword>
<keyword evidence="8" id="KW-1185">Reference proteome</keyword>
<keyword evidence="2" id="KW-0862">Zinc</keyword>